<gene>
    <name evidence="2" type="ORF">SORBI_3010G167601</name>
</gene>
<reference evidence="3" key="2">
    <citation type="journal article" date="2018" name="Plant J.">
        <title>The Sorghum bicolor reference genome: improved assembly, gene annotations, a transcriptome atlas, and signatures of genome organization.</title>
        <authorList>
            <person name="McCormick R.F."/>
            <person name="Truong S.K."/>
            <person name="Sreedasyam A."/>
            <person name="Jenkins J."/>
            <person name="Shu S."/>
            <person name="Sims D."/>
            <person name="Kennedy M."/>
            <person name="Amirebrahimi M."/>
            <person name="Weers B.D."/>
            <person name="McKinley B."/>
            <person name="Mattison A."/>
            <person name="Morishige D.T."/>
            <person name="Grimwood J."/>
            <person name="Schmutz J."/>
            <person name="Mullet J.E."/>
        </authorList>
    </citation>
    <scope>NUCLEOTIDE SEQUENCE [LARGE SCALE GENOMIC DNA]</scope>
    <source>
        <strain evidence="3">cv. BTx623</strain>
    </source>
</reference>
<accession>A0A1W0VTI6</accession>
<keyword evidence="1" id="KW-1133">Transmembrane helix</keyword>
<proteinExistence type="predicted"/>
<keyword evidence="3" id="KW-1185">Reference proteome</keyword>
<dbReference type="EMBL" id="CM000769">
    <property type="protein sequence ID" value="OQU76571.1"/>
    <property type="molecule type" value="Genomic_DNA"/>
</dbReference>
<dbReference type="Gramene" id="OQU76571">
    <property type="protein sequence ID" value="OQU76571"/>
    <property type="gene ID" value="SORBI_3010G167601"/>
</dbReference>
<keyword evidence="1" id="KW-0472">Membrane</keyword>
<dbReference type="Proteomes" id="UP000000768">
    <property type="component" value="Chromosome 10"/>
</dbReference>
<keyword evidence="1" id="KW-0812">Transmembrane</keyword>
<evidence type="ECO:0000313" key="2">
    <source>
        <dbReference type="EMBL" id="OQU76571.1"/>
    </source>
</evidence>
<evidence type="ECO:0000313" key="3">
    <source>
        <dbReference type="Proteomes" id="UP000000768"/>
    </source>
</evidence>
<feature type="transmembrane region" description="Helical" evidence="1">
    <location>
        <begin position="21"/>
        <end position="39"/>
    </location>
</feature>
<dbReference type="InParanoid" id="A0A1W0VTI6"/>
<evidence type="ECO:0000256" key="1">
    <source>
        <dbReference type="SAM" id="Phobius"/>
    </source>
</evidence>
<name>A0A1W0VTI6_SORBI</name>
<reference evidence="2 3" key="1">
    <citation type="journal article" date="2009" name="Nature">
        <title>The Sorghum bicolor genome and the diversification of grasses.</title>
        <authorList>
            <person name="Paterson A.H."/>
            <person name="Bowers J.E."/>
            <person name="Bruggmann R."/>
            <person name="Dubchak I."/>
            <person name="Grimwood J."/>
            <person name="Gundlach H."/>
            <person name="Haberer G."/>
            <person name="Hellsten U."/>
            <person name="Mitros T."/>
            <person name="Poliakov A."/>
            <person name="Schmutz J."/>
            <person name="Spannagl M."/>
            <person name="Tang H."/>
            <person name="Wang X."/>
            <person name="Wicker T."/>
            <person name="Bharti A.K."/>
            <person name="Chapman J."/>
            <person name="Feltus F.A."/>
            <person name="Gowik U."/>
            <person name="Grigoriev I.V."/>
            <person name="Lyons E."/>
            <person name="Maher C.A."/>
            <person name="Martis M."/>
            <person name="Narechania A."/>
            <person name="Otillar R.P."/>
            <person name="Penning B.W."/>
            <person name="Salamov A.A."/>
            <person name="Wang Y."/>
            <person name="Zhang L."/>
            <person name="Carpita N.C."/>
            <person name="Freeling M."/>
            <person name="Gingle A.R."/>
            <person name="Hash C.T."/>
            <person name="Keller B."/>
            <person name="Klein P."/>
            <person name="Kresovich S."/>
            <person name="McCann M.C."/>
            <person name="Ming R."/>
            <person name="Peterson D.G."/>
            <person name="Mehboob-ur-Rahman"/>
            <person name="Ware D."/>
            <person name="Westhoff P."/>
            <person name="Mayer K.F."/>
            <person name="Messing J."/>
            <person name="Rokhsar D.S."/>
        </authorList>
    </citation>
    <scope>NUCLEOTIDE SEQUENCE [LARGE SCALE GENOMIC DNA]</scope>
    <source>
        <strain evidence="3">cv. BTx623</strain>
    </source>
</reference>
<protein>
    <submittedName>
        <fullName evidence="2">Uncharacterized protein</fullName>
    </submittedName>
</protein>
<sequence>MECKNCGIQGGQHSLKFAACWGMWLMILSVCLVFCGLLLSKFFCWESACVFLFLVCVLHALRTFYFWFFYLTSGKLPPILDIYILLTSKTQ</sequence>
<dbReference type="AlphaFoldDB" id="A0A1W0VTI6"/>
<organism evidence="2 3">
    <name type="scientific">Sorghum bicolor</name>
    <name type="common">Sorghum</name>
    <name type="synonym">Sorghum vulgare</name>
    <dbReference type="NCBI Taxonomy" id="4558"/>
    <lineage>
        <taxon>Eukaryota</taxon>
        <taxon>Viridiplantae</taxon>
        <taxon>Streptophyta</taxon>
        <taxon>Embryophyta</taxon>
        <taxon>Tracheophyta</taxon>
        <taxon>Spermatophyta</taxon>
        <taxon>Magnoliopsida</taxon>
        <taxon>Liliopsida</taxon>
        <taxon>Poales</taxon>
        <taxon>Poaceae</taxon>
        <taxon>PACMAD clade</taxon>
        <taxon>Panicoideae</taxon>
        <taxon>Andropogonodae</taxon>
        <taxon>Andropogoneae</taxon>
        <taxon>Sorghinae</taxon>
        <taxon>Sorghum</taxon>
    </lineage>
</organism>
<feature type="transmembrane region" description="Helical" evidence="1">
    <location>
        <begin position="51"/>
        <end position="70"/>
    </location>
</feature>